<dbReference type="InterPro" id="IPR035093">
    <property type="entry name" value="RelE/ParE_toxin_dom_sf"/>
</dbReference>
<evidence type="ECO:0000256" key="1">
    <source>
        <dbReference type="ARBA" id="ARBA00022649"/>
    </source>
</evidence>
<dbReference type="Proteomes" id="UP000503251">
    <property type="component" value="Chromosome"/>
</dbReference>
<protein>
    <submittedName>
        <fullName evidence="2">Type II toxin-antitoxin system RelE/ParE family toxin</fullName>
    </submittedName>
</protein>
<dbReference type="SUPFAM" id="SSF143011">
    <property type="entry name" value="RelE-like"/>
    <property type="match status" value="1"/>
</dbReference>
<dbReference type="InterPro" id="IPR052747">
    <property type="entry name" value="TA_system_RelE_toxin"/>
</dbReference>
<reference evidence="2 3" key="1">
    <citation type="submission" date="2019-04" db="EMBL/GenBank/DDBJ databases">
        <title>Isolation and culture of sulfate reducing bacteria from the cold seep of the South China Sea.</title>
        <authorList>
            <person name="Sun C."/>
            <person name="Liu R."/>
        </authorList>
    </citation>
    <scope>NUCLEOTIDE SEQUENCE [LARGE SCALE GENOMIC DNA]</scope>
    <source>
        <strain evidence="2 3">CS1</strain>
    </source>
</reference>
<dbReference type="EMBL" id="CP039543">
    <property type="protein sequence ID" value="QJT10243.1"/>
    <property type="molecule type" value="Genomic_DNA"/>
</dbReference>
<sequence>MNEIEWTQRARRQFRRIDATQRTAIRNAVGELANWPDCRNVRNLVGREGYRLRVGRYRVLFTIHENGEVRIVRIEEVKKRDDRTY</sequence>
<name>A0ABX6NI54_9BACT</name>
<gene>
    <name evidence="2" type="ORF">E8L03_15475</name>
</gene>
<dbReference type="Gene3D" id="3.30.2310.20">
    <property type="entry name" value="RelE-like"/>
    <property type="match status" value="1"/>
</dbReference>
<dbReference type="Pfam" id="PF05016">
    <property type="entry name" value="ParE_toxin"/>
    <property type="match status" value="1"/>
</dbReference>
<dbReference type="PANTHER" id="PTHR38813:SF1">
    <property type="entry name" value="TOXIN RELE1-RELATED"/>
    <property type="match status" value="1"/>
</dbReference>
<dbReference type="PANTHER" id="PTHR38813">
    <property type="match status" value="1"/>
</dbReference>
<proteinExistence type="predicted"/>
<dbReference type="InterPro" id="IPR007712">
    <property type="entry name" value="RelE/ParE_toxin"/>
</dbReference>
<dbReference type="RefSeq" id="WP_171267839.1">
    <property type="nucleotide sequence ID" value="NZ_CP039543.1"/>
</dbReference>
<evidence type="ECO:0000313" key="2">
    <source>
        <dbReference type="EMBL" id="QJT10243.1"/>
    </source>
</evidence>
<keyword evidence="3" id="KW-1185">Reference proteome</keyword>
<evidence type="ECO:0000313" key="3">
    <source>
        <dbReference type="Proteomes" id="UP000503251"/>
    </source>
</evidence>
<organism evidence="2 3">
    <name type="scientific">Oceanidesulfovibrio marinus</name>
    <dbReference type="NCBI Taxonomy" id="370038"/>
    <lineage>
        <taxon>Bacteria</taxon>
        <taxon>Pseudomonadati</taxon>
        <taxon>Thermodesulfobacteriota</taxon>
        <taxon>Desulfovibrionia</taxon>
        <taxon>Desulfovibrionales</taxon>
        <taxon>Desulfovibrionaceae</taxon>
        <taxon>Oceanidesulfovibrio</taxon>
    </lineage>
</organism>
<accession>A0ABX6NI54</accession>
<keyword evidence="1" id="KW-1277">Toxin-antitoxin system</keyword>